<dbReference type="RefSeq" id="WP_138044954.1">
    <property type="nucleotide sequence ID" value="NZ_VBZC01000010.1"/>
</dbReference>
<dbReference type="CDD" id="cd00093">
    <property type="entry name" value="HTH_XRE"/>
    <property type="match status" value="1"/>
</dbReference>
<dbReference type="Proteomes" id="UP000305906">
    <property type="component" value="Unassembled WGS sequence"/>
</dbReference>
<comment type="caution">
    <text evidence="1">The sequence shown here is derived from an EMBL/GenBank/DDBJ whole genome shotgun (WGS) entry which is preliminary data.</text>
</comment>
<keyword evidence="2" id="KW-1185">Reference proteome</keyword>
<sequence>MPRIYRLIYAREVRNWKRPDLARALRRLSKERGSPLGTAPSGVLRWEEEGRRPDGLTQRLLAELFGIDPALVAIHPWPHWLDFDPLQQCADFPWTPRGALDALKDTVGSSYMHRRSFIFSSAALTSSLLSWLTADPAAAGELASGRRIGASAVTAIERRVRELRQTDDEDGGGTLLSQTTAVKDVVTDLLENRSYSLAHERRLFGAAADLERMRAWAMFDVDGVCDDRVFQAALHAAHSADDPALGAHILTFWAAAAYNCDRPTDAETLASTALGAVRGRAAPRVEALVYARRARARSHLKAPGCWSDLDQAERHLHQADLSPGEEPEWAYWFDHSEFQGSRASSQLTMGRAQDAEATFAAAAKAFDGSAVRTHALYLARQADAQLQQGHLEAACSTAHQALDLTDQISSHRTVAPLQDLARAMYGHQHIAAVRDLRERIATVG</sequence>
<dbReference type="InterPro" id="IPR001387">
    <property type="entry name" value="Cro/C1-type_HTH"/>
</dbReference>
<dbReference type="AlphaFoldDB" id="A0A5R9FZB7"/>
<protein>
    <submittedName>
        <fullName evidence="1">Helix-turn-helix transcriptional regulator</fullName>
    </submittedName>
</protein>
<dbReference type="InterPro" id="IPR011990">
    <property type="entry name" value="TPR-like_helical_dom_sf"/>
</dbReference>
<accession>A0A5R9FZB7</accession>
<gene>
    <name evidence="1" type="ORF">FE633_11065</name>
</gene>
<name>A0A5R9FZB7_9ACTN</name>
<dbReference type="Gene3D" id="1.25.40.10">
    <property type="entry name" value="Tetratricopeptide repeat domain"/>
    <property type="match status" value="1"/>
</dbReference>
<evidence type="ECO:0000313" key="1">
    <source>
        <dbReference type="EMBL" id="TLS46083.1"/>
    </source>
</evidence>
<evidence type="ECO:0000313" key="2">
    <source>
        <dbReference type="Proteomes" id="UP000305906"/>
    </source>
</evidence>
<organism evidence="1 2">
    <name type="scientific">Streptomyces montanus</name>
    <dbReference type="NCBI Taxonomy" id="2580423"/>
    <lineage>
        <taxon>Bacteria</taxon>
        <taxon>Bacillati</taxon>
        <taxon>Actinomycetota</taxon>
        <taxon>Actinomycetes</taxon>
        <taxon>Kitasatosporales</taxon>
        <taxon>Streptomycetaceae</taxon>
        <taxon>Streptomyces</taxon>
    </lineage>
</organism>
<reference evidence="1 2" key="1">
    <citation type="submission" date="2019-05" db="EMBL/GenBank/DDBJ databases">
        <title>Streptomyces sp. NEAU-C151, a novel actinomycete isolated from soil.</title>
        <authorList>
            <person name="Han L."/>
            <person name="Jiang H."/>
        </authorList>
    </citation>
    <scope>NUCLEOTIDE SEQUENCE [LARGE SCALE GENOMIC DNA]</scope>
    <source>
        <strain evidence="1 2">NEAU-C151</strain>
    </source>
</reference>
<dbReference type="EMBL" id="VBZC01000010">
    <property type="protein sequence ID" value="TLS46083.1"/>
    <property type="molecule type" value="Genomic_DNA"/>
</dbReference>
<proteinExistence type="predicted"/>